<dbReference type="InterPro" id="IPR010105">
    <property type="entry name" value="TonB_sidphr_rcpt"/>
</dbReference>
<sequence>MKILRPRSRPTLIALALVPLFAFGQDATELETVKVTGSRPESLNQGYSTDGTYAPLGIGMTLRETPQSVSVTTSKQMEDWKLDSLRKVMEQTNGVTVKSGSGGSDRYAGLHSRGMEVKNFQMDGVPYRSSGFSKDSWTGWGGVDTRALDRVEVLRGASALLGGTGDPSAQVSLVRKRPTKDFKAEISTEIGNHSRWGVNGDVSGSLNAEGSLRARIVAGHERSGYMIEDAKMRNSSLYAVAEWDAAPATTLSVGTQLQNRRETDTPIFLPTAYDSEGYPLKNEISRHANNSPKGTSYKYSSRNVFAEVRHRFSPDWKTKLEYNWTRNTIHDRQGYAAMKTDHDTRQIDLLETDSSEKSTTHSFAASVDGKYNLLGRKHDILFGISGFNTKNRAPSRFARYDNAFGLHDFLNNRSLRPANPVPDAEYTADDDIRARQFGGYFATRFRPTERLALIGGARYSRITMQKAEHVAGTNEKVSRSKATPYIGAVYDLTDQLSAYTSYGTSFEPVFDKGQDGRFLKPTTGRNIEIGLKGEFFDQRLNVSAALFDTRKNGMPKYVESGDYYVSEDNIRTRGFETEAAGRINDNWFVSAGYTVQNRKGGEDSYEADLPRHQIKLATTYDLNERLTLGGSLRWQSKTSNINKSALADENDAPSLERARKSATQKAYTLVDLMAAYRINKNAEVTLNINNLFNTRYRTLSTFLAYGEGRNAVLGFKYRF</sequence>
<comment type="caution">
    <text evidence="15">The sequence shown here is derived from an EMBL/GenBank/DDBJ whole genome shotgun (WGS) entry which is preliminary data.</text>
</comment>
<feature type="domain" description="TonB-dependent receptor plug" evidence="14">
    <location>
        <begin position="62"/>
        <end position="167"/>
    </location>
</feature>
<accession>A0ABS9NMD8</accession>
<keyword evidence="12" id="KW-0732">Signal</keyword>
<evidence type="ECO:0000256" key="8">
    <source>
        <dbReference type="ARBA" id="ARBA00023170"/>
    </source>
</evidence>
<evidence type="ECO:0000313" key="16">
    <source>
        <dbReference type="Proteomes" id="UP001298424"/>
    </source>
</evidence>
<feature type="signal peptide" evidence="12">
    <location>
        <begin position="1"/>
        <end position="24"/>
    </location>
</feature>
<evidence type="ECO:0000259" key="13">
    <source>
        <dbReference type="Pfam" id="PF00593"/>
    </source>
</evidence>
<dbReference type="PROSITE" id="PS52016">
    <property type="entry name" value="TONB_DEPENDENT_REC_3"/>
    <property type="match status" value="1"/>
</dbReference>
<evidence type="ECO:0000256" key="7">
    <source>
        <dbReference type="ARBA" id="ARBA00023136"/>
    </source>
</evidence>
<dbReference type="Pfam" id="PF07715">
    <property type="entry name" value="Plug"/>
    <property type="match status" value="1"/>
</dbReference>
<feature type="domain" description="TonB-dependent receptor-like beta-barrel" evidence="13">
    <location>
        <begin position="270"/>
        <end position="691"/>
    </location>
</feature>
<dbReference type="EMBL" id="JAKOOW010000018">
    <property type="protein sequence ID" value="MCG6503737.1"/>
    <property type="molecule type" value="Genomic_DNA"/>
</dbReference>
<evidence type="ECO:0000256" key="5">
    <source>
        <dbReference type="ARBA" id="ARBA00022692"/>
    </source>
</evidence>
<evidence type="ECO:0000313" key="15">
    <source>
        <dbReference type="EMBL" id="MCG6503737.1"/>
    </source>
</evidence>
<dbReference type="CDD" id="cd01347">
    <property type="entry name" value="ligand_gated_channel"/>
    <property type="match status" value="1"/>
</dbReference>
<keyword evidence="7 10" id="KW-0472">Membrane</keyword>
<evidence type="ECO:0000256" key="12">
    <source>
        <dbReference type="SAM" id="SignalP"/>
    </source>
</evidence>
<reference evidence="15 16" key="1">
    <citation type="submission" date="2022-02" db="EMBL/GenBank/DDBJ databases">
        <title>Genome sequence data of Kingella unionensis sp. nov. strain CICC 24913 (CCUG 75125).</title>
        <authorList>
            <person name="Xiao M."/>
        </authorList>
    </citation>
    <scope>NUCLEOTIDE SEQUENCE [LARGE SCALE GENOMIC DNA]</scope>
    <source>
        <strain evidence="15 16">CICC 24913</strain>
    </source>
</reference>
<feature type="chain" id="PRO_5046899593" evidence="12">
    <location>
        <begin position="25"/>
        <end position="719"/>
    </location>
</feature>
<keyword evidence="3 10" id="KW-0813">Transport</keyword>
<dbReference type="PANTHER" id="PTHR32552:SF74">
    <property type="entry name" value="HYDROXAMATE SIDEROPHORE RECEPTOR FHUE"/>
    <property type="match status" value="1"/>
</dbReference>
<evidence type="ECO:0000256" key="3">
    <source>
        <dbReference type="ARBA" id="ARBA00022448"/>
    </source>
</evidence>
<comment type="similarity">
    <text evidence="2 10 11">Belongs to the TonB-dependent receptor family.</text>
</comment>
<dbReference type="Proteomes" id="UP001298424">
    <property type="component" value="Unassembled WGS sequence"/>
</dbReference>
<evidence type="ECO:0000256" key="6">
    <source>
        <dbReference type="ARBA" id="ARBA00023077"/>
    </source>
</evidence>
<dbReference type="PANTHER" id="PTHR32552">
    <property type="entry name" value="FERRICHROME IRON RECEPTOR-RELATED"/>
    <property type="match status" value="1"/>
</dbReference>
<name>A0ABS9NMD8_9NEIS</name>
<dbReference type="Gene3D" id="2.40.170.20">
    <property type="entry name" value="TonB-dependent receptor, beta-barrel domain"/>
    <property type="match status" value="1"/>
</dbReference>
<dbReference type="InterPro" id="IPR037066">
    <property type="entry name" value="Plug_dom_sf"/>
</dbReference>
<dbReference type="InterPro" id="IPR039426">
    <property type="entry name" value="TonB-dep_rcpt-like"/>
</dbReference>
<evidence type="ECO:0000259" key="14">
    <source>
        <dbReference type="Pfam" id="PF07715"/>
    </source>
</evidence>
<dbReference type="RefSeq" id="WP_238746308.1">
    <property type="nucleotide sequence ID" value="NZ_JAKOOW010000018.1"/>
</dbReference>
<dbReference type="InterPro" id="IPR000531">
    <property type="entry name" value="Beta-barrel_TonB"/>
</dbReference>
<dbReference type="SUPFAM" id="SSF56935">
    <property type="entry name" value="Porins"/>
    <property type="match status" value="1"/>
</dbReference>
<keyword evidence="8 15" id="KW-0675">Receptor</keyword>
<evidence type="ECO:0000256" key="1">
    <source>
        <dbReference type="ARBA" id="ARBA00004571"/>
    </source>
</evidence>
<evidence type="ECO:0000256" key="9">
    <source>
        <dbReference type="ARBA" id="ARBA00023237"/>
    </source>
</evidence>
<evidence type="ECO:0000256" key="10">
    <source>
        <dbReference type="PROSITE-ProRule" id="PRU01360"/>
    </source>
</evidence>
<evidence type="ECO:0000256" key="4">
    <source>
        <dbReference type="ARBA" id="ARBA00022452"/>
    </source>
</evidence>
<keyword evidence="4 10" id="KW-1134">Transmembrane beta strand</keyword>
<comment type="subcellular location">
    <subcellularLocation>
        <location evidence="1 10">Cell outer membrane</location>
        <topology evidence="1 10">Multi-pass membrane protein</topology>
    </subcellularLocation>
</comment>
<dbReference type="InterPro" id="IPR036942">
    <property type="entry name" value="Beta-barrel_TonB_sf"/>
</dbReference>
<dbReference type="NCBIfam" id="TIGR01783">
    <property type="entry name" value="TonB-siderophor"/>
    <property type="match status" value="1"/>
</dbReference>
<organism evidence="15 16">
    <name type="scientific">Kingella pumchi</name>
    <dbReference type="NCBI Taxonomy" id="2779506"/>
    <lineage>
        <taxon>Bacteria</taxon>
        <taxon>Pseudomonadati</taxon>
        <taxon>Pseudomonadota</taxon>
        <taxon>Betaproteobacteria</taxon>
        <taxon>Neisseriales</taxon>
        <taxon>Neisseriaceae</taxon>
        <taxon>Kingella</taxon>
    </lineage>
</organism>
<keyword evidence="5 10" id="KW-0812">Transmembrane</keyword>
<gene>
    <name evidence="15" type="ORF">MB824_04390</name>
</gene>
<dbReference type="Gene3D" id="2.170.130.10">
    <property type="entry name" value="TonB-dependent receptor, plug domain"/>
    <property type="match status" value="1"/>
</dbReference>
<dbReference type="Pfam" id="PF00593">
    <property type="entry name" value="TonB_dep_Rec_b-barrel"/>
    <property type="match status" value="1"/>
</dbReference>
<keyword evidence="6 11" id="KW-0798">TonB box</keyword>
<keyword evidence="16" id="KW-1185">Reference proteome</keyword>
<evidence type="ECO:0000256" key="2">
    <source>
        <dbReference type="ARBA" id="ARBA00009810"/>
    </source>
</evidence>
<evidence type="ECO:0000256" key="11">
    <source>
        <dbReference type="RuleBase" id="RU003357"/>
    </source>
</evidence>
<keyword evidence="9 10" id="KW-0998">Cell outer membrane</keyword>
<protein>
    <submittedName>
        <fullName evidence="15">TonB-dependent siderophore receptor</fullName>
    </submittedName>
</protein>
<proteinExistence type="inferred from homology"/>
<dbReference type="InterPro" id="IPR012910">
    <property type="entry name" value="Plug_dom"/>
</dbReference>